<reference evidence="1 2" key="1">
    <citation type="submission" date="2017-05" db="EMBL/GenBank/DDBJ databases">
        <authorList>
            <person name="Varghese N."/>
            <person name="Submissions S."/>
        </authorList>
    </citation>
    <scope>NUCLEOTIDE SEQUENCE [LARGE SCALE GENOMIC DNA]</scope>
    <source>
        <strain evidence="1 2">DSM 100094</strain>
    </source>
</reference>
<gene>
    <name evidence="1" type="ORF">SAMN06265221_102262</name>
</gene>
<protein>
    <submittedName>
        <fullName evidence="1">Uncharacterized protein</fullName>
    </submittedName>
</protein>
<proteinExistence type="predicted"/>
<dbReference type="RefSeq" id="WP_142661797.1">
    <property type="nucleotide sequence ID" value="NZ_FXTK01000002.1"/>
</dbReference>
<name>A0A521BFA3_9RHOB</name>
<organism evidence="1 2">
    <name type="scientific">Paracoccus laeviglucosivorans</name>
    <dbReference type="NCBI Taxonomy" id="1197861"/>
    <lineage>
        <taxon>Bacteria</taxon>
        <taxon>Pseudomonadati</taxon>
        <taxon>Pseudomonadota</taxon>
        <taxon>Alphaproteobacteria</taxon>
        <taxon>Rhodobacterales</taxon>
        <taxon>Paracoccaceae</taxon>
        <taxon>Paracoccus</taxon>
    </lineage>
</organism>
<dbReference type="AlphaFoldDB" id="A0A521BFA3"/>
<dbReference type="EMBL" id="FXTK01000002">
    <property type="protein sequence ID" value="SMO45631.1"/>
    <property type="molecule type" value="Genomic_DNA"/>
</dbReference>
<accession>A0A521BFA3</accession>
<keyword evidence="2" id="KW-1185">Reference proteome</keyword>
<sequence length="95" mass="10111">MNTNPPMKSQTRPRIAAAMRSWLRRRMAVRAGGRLANPFLRLSRAVGRAHVAQRFRPCKPECRTLTIRIPGPKPLSALGLGLAGGGGGSPGDAAV</sequence>
<dbReference type="OrthoDB" id="10012264at2"/>
<evidence type="ECO:0000313" key="2">
    <source>
        <dbReference type="Proteomes" id="UP000319014"/>
    </source>
</evidence>
<dbReference type="Proteomes" id="UP000319014">
    <property type="component" value="Unassembled WGS sequence"/>
</dbReference>
<evidence type="ECO:0000313" key="1">
    <source>
        <dbReference type="EMBL" id="SMO45631.1"/>
    </source>
</evidence>